<dbReference type="Proteomes" id="UP000318704">
    <property type="component" value="Chromosome"/>
</dbReference>
<feature type="signal peptide" evidence="1">
    <location>
        <begin position="1"/>
        <end position="25"/>
    </location>
</feature>
<feature type="chain" id="PRO_5022198227" evidence="1">
    <location>
        <begin position="26"/>
        <end position="119"/>
    </location>
</feature>
<reference evidence="2 3" key="1">
    <citation type="submission" date="2019-03" db="EMBL/GenBank/DDBJ databases">
        <title>Deep-cultivation of Planctomycetes and their phenomic and genomic characterization uncovers novel biology.</title>
        <authorList>
            <person name="Wiegand S."/>
            <person name="Jogler M."/>
            <person name="Boedeker C."/>
            <person name="Pinto D."/>
            <person name="Vollmers J."/>
            <person name="Rivas-Marin E."/>
            <person name="Kohn T."/>
            <person name="Peeters S.H."/>
            <person name="Heuer A."/>
            <person name="Rast P."/>
            <person name="Oberbeckmann S."/>
            <person name="Bunk B."/>
            <person name="Jeske O."/>
            <person name="Meyerdierks A."/>
            <person name="Storesund J.E."/>
            <person name="Kallscheuer N."/>
            <person name="Luecker S."/>
            <person name="Lage O.M."/>
            <person name="Pohl T."/>
            <person name="Merkel B.J."/>
            <person name="Hornburger P."/>
            <person name="Mueller R.-W."/>
            <person name="Bruemmer F."/>
            <person name="Labrenz M."/>
            <person name="Spormann A.M."/>
            <person name="Op den Camp H."/>
            <person name="Overmann J."/>
            <person name="Amann R."/>
            <person name="Jetten M.S.M."/>
            <person name="Mascher T."/>
            <person name="Medema M.H."/>
            <person name="Devos D.P."/>
            <person name="Kaster A.-K."/>
            <person name="Ovreas L."/>
            <person name="Rohde M."/>
            <person name="Galperin M.Y."/>
            <person name="Jogler C."/>
        </authorList>
    </citation>
    <scope>NUCLEOTIDE SEQUENCE [LARGE SCALE GENOMIC DNA]</scope>
    <source>
        <strain evidence="2 3">V144</strain>
    </source>
</reference>
<gene>
    <name evidence="2" type="ORF">V144x_11000</name>
</gene>
<evidence type="ECO:0000313" key="3">
    <source>
        <dbReference type="Proteomes" id="UP000318704"/>
    </source>
</evidence>
<protein>
    <submittedName>
        <fullName evidence="2">Uncharacterized protein</fullName>
    </submittedName>
</protein>
<dbReference type="EMBL" id="CP037920">
    <property type="protein sequence ID" value="QDT95654.1"/>
    <property type="molecule type" value="Genomic_DNA"/>
</dbReference>
<sequence length="119" mass="13233" precursor="true">MRIRIMLAGVAVVASLLLMTNVSEAGGRVVYRAPFPYVGPAPVYAVPAPVTTTMYYAPAYVPAPVVTPVYYQPAPVVVQPVTTYYAPVTPYYYSPRRVVYKTRGPGLFSPYYRSVVRYR</sequence>
<accession>A0A517VRJ3</accession>
<evidence type="ECO:0000256" key="1">
    <source>
        <dbReference type="SAM" id="SignalP"/>
    </source>
</evidence>
<dbReference type="KEGG" id="gaw:V144x_11000"/>
<dbReference type="RefSeq" id="WP_144982456.1">
    <property type="nucleotide sequence ID" value="NZ_CP037920.1"/>
</dbReference>
<keyword evidence="1" id="KW-0732">Signal</keyword>
<evidence type="ECO:0000313" key="2">
    <source>
        <dbReference type="EMBL" id="QDT95654.1"/>
    </source>
</evidence>
<dbReference type="AlphaFoldDB" id="A0A517VRJ3"/>
<proteinExistence type="predicted"/>
<name>A0A517VRJ3_9PLAN</name>
<organism evidence="2 3">
    <name type="scientific">Gimesia aquarii</name>
    <dbReference type="NCBI Taxonomy" id="2527964"/>
    <lineage>
        <taxon>Bacteria</taxon>
        <taxon>Pseudomonadati</taxon>
        <taxon>Planctomycetota</taxon>
        <taxon>Planctomycetia</taxon>
        <taxon>Planctomycetales</taxon>
        <taxon>Planctomycetaceae</taxon>
        <taxon>Gimesia</taxon>
    </lineage>
</organism>